<dbReference type="InterPro" id="IPR017892">
    <property type="entry name" value="Pkinase_C"/>
</dbReference>
<keyword evidence="8" id="KW-0418">Kinase</keyword>
<evidence type="ECO:0000256" key="5">
    <source>
        <dbReference type="ARBA" id="ARBA00022679"/>
    </source>
</evidence>
<dbReference type="PROSITE" id="PS00107">
    <property type="entry name" value="PROTEIN_KINASE_ATP"/>
    <property type="match status" value="1"/>
</dbReference>
<evidence type="ECO:0000256" key="10">
    <source>
        <dbReference type="ARBA" id="ARBA00047899"/>
    </source>
</evidence>
<dbReference type="InterPro" id="IPR008271">
    <property type="entry name" value="Ser/Thr_kinase_AS"/>
</dbReference>
<dbReference type="PANTHER" id="PTHR24351">
    <property type="entry name" value="RIBOSOMAL PROTEIN S6 KINASE"/>
    <property type="match status" value="1"/>
</dbReference>
<keyword evidence="16" id="KW-1185">Reference proteome</keyword>
<dbReference type="Gene3D" id="1.10.510.10">
    <property type="entry name" value="Transferase(Phosphotransferase) domain 1"/>
    <property type="match status" value="2"/>
</dbReference>
<evidence type="ECO:0000256" key="2">
    <source>
        <dbReference type="ARBA" id="ARBA00012513"/>
    </source>
</evidence>
<proteinExistence type="predicted"/>
<feature type="domain" description="Protein kinase" evidence="13">
    <location>
        <begin position="37"/>
        <end position="303"/>
    </location>
</feature>
<dbReference type="OrthoDB" id="63267at2759"/>
<dbReference type="Proteomes" id="UP000008744">
    <property type="component" value="Unassembled WGS sequence"/>
</dbReference>
<keyword evidence="4" id="KW-0597">Phosphoprotein</keyword>
<evidence type="ECO:0000256" key="12">
    <source>
        <dbReference type="PROSITE-ProRule" id="PRU10141"/>
    </source>
</evidence>
<evidence type="ECO:0000259" key="13">
    <source>
        <dbReference type="PROSITE" id="PS50011"/>
    </source>
</evidence>
<comment type="cofactor">
    <cofactor evidence="1">
        <name>Mg(2+)</name>
        <dbReference type="ChEBI" id="CHEBI:18420"/>
    </cofactor>
</comment>
<dbReference type="AlphaFoldDB" id="B4GU64"/>
<dbReference type="PROSITE" id="PS00108">
    <property type="entry name" value="PROTEIN_KINASE_ST"/>
    <property type="match status" value="1"/>
</dbReference>
<evidence type="ECO:0000256" key="9">
    <source>
        <dbReference type="ARBA" id="ARBA00022840"/>
    </source>
</evidence>
<keyword evidence="9 12" id="KW-0067">ATP-binding</keyword>
<evidence type="ECO:0000256" key="7">
    <source>
        <dbReference type="ARBA" id="ARBA00022741"/>
    </source>
</evidence>
<feature type="domain" description="AGC-kinase C-terminal" evidence="14">
    <location>
        <begin position="304"/>
        <end position="372"/>
    </location>
</feature>
<dbReference type="InterPro" id="IPR000719">
    <property type="entry name" value="Prot_kinase_dom"/>
</dbReference>
<keyword evidence="3" id="KW-0723">Serine/threonine-protein kinase</keyword>
<evidence type="ECO:0000313" key="15">
    <source>
        <dbReference type="EMBL" id="EDW26147.1"/>
    </source>
</evidence>
<evidence type="ECO:0000256" key="8">
    <source>
        <dbReference type="ARBA" id="ARBA00022777"/>
    </source>
</evidence>
<dbReference type="SMART" id="SM00133">
    <property type="entry name" value="S_TK_X"/>
    <property type="match status" value="1"/>
</dbReference>
<name>B4GU64_DROPE</name>
<reference evidence="15 16" key="1">
    <citation type="journal article" date="2007" name="Nature">
        <title>Evolution of genes and genomes on the Drosophila phylogeny.</title>
        <authorList>
            <consortium name="Drosophila 12 Genomes Consortium"/>
            <person name="Clark A.G."/>
            <person name="Eisen M.B."/>
            <person name="Smith D.R."/>
            <person name="Bergman C.M."/>
            <person name="Oliver B."/>
            <person name="Markow T.A."/>
            <person name="Kaufman T.C."/>
            <person name="Kellis M."/>
            <person name="Gelbart W."/>
            <person name="Iyer V.N."/>
            <person name="Pollard D.A."/>
            <person name="Sackton T.B."/>
            <person name="Larracuente A.M."/>
            <person name="Singh N.D."/>
            <person name="Abad J.P."/>
            <person name="Abt D.N."/>
            <person name="Adryan B."/>
            <person name="Aguade M."/>
            <person name="Akashi H."/>
            <person name="Anderson W.W."/>
            <person name="Aquadro C.F."/>
            <person name="Ardell D.H."/>
            <person name="Arguello R."/>
            <person name="Artieri C.G."/>
            <person name="Barbash D.A."/>
            <person name="Barker D."/>
            <person name="Barsanti P."/>
            <person name="Batterham P."/>
            <person name="Batzoglou S."/>
            <person name="Begun D."/>
            <person name="Bhutkar A."/>
            <person name="Blanco E."/>
            <person name="Bosak S.A."/>
            <person name="Bradley R.K."/>
            <person name="Brand A.D."/>
            <person name="Brent M.R."/>
            <person name="Brooks A.N."/>
            <person name="Brown R.H."/>
            <person name="Butlin R.K."/>
            <person name="Caggese C."/>
            <person name="Calvi B.R."/>
            <person name="Bernardo de Carvalho A."/>
            <person name="Caspi A."/>
            <person name="Castrezana S."/>
            <person name="Celniker S.E."/>
            <person name="Chang J.L."/>
            <person name="Chapple C."/>
            <person name="Chatterji S."/>
            <person name="Chinwalla A."/>
            <person name="Civetta A."/>
            <person name="Clifton S.W."/>
            <person name="Comeron J.M."/>
            <person name="Costello J.C."/>
            <person name="Coyne J.A."/>
            <person name="Daub J."/>
            <person name="David R.G."/>
            <person name="Delcher A.L."/>
            <person name="Delehaunty K."/>
            <person name="Do C.B."/>
            <person name="Ebling H."/>
            <person name="Edwards K."/>
            <person name="Eickbush T."/>
            <person name="Evans J.D."/>
            <person name="Filipski A."/>
            <person name="Findeiss S."/>
            <person name="Freyhult E."/>
            <person name="Fulton L."/>
            <person name="Fulton R."/>
            <person name="Garcia A.C."/>
            <person name="Gardiner A."/>
            <person name="Garfield D.A."/>
            <person name="Garvin B.E."/>
            <person name="Gibson G."/>
            <person name="Gilbert D."/>
            <person name="Gnerre S."/>
            <person name="Godfrey J."/>
            <person name="Good R."/>
            <person name="Gotea V."/>
            <person name="Gravely B."/>
            <person name="Greenberg A.J."/>
            <person name="Griffiths-Jones S."/>
            <person name="Gross S."/>
            <person name="Guigo R."/>
            <person name="Gustafson E.A."/>
            <person name="Haerty W."/>
            <person name="Hahn M.W."/>
            <person name="Halligan D.L."/>
            <person name="Halpern A.L."/>
            <person name="Halter G.M."/>
            <person name="Han M.V."/>
            <person name="Heger A."/>
            <person name="Hillier L."/>
            <person name="Hinrichs A.S."/>
            <person name="Holmes I."/>
            <person name="Hoskins R.A."/>
            <person name="Hubisz M.J."/>
            <person name="Hultmark D."/>
            <person name="Huntley M.A."/>
            <person name="Jaffe D.B."/>
            <person name="Jagadeeshan S."/>
            <person name="Jeck W.R."/>
            <person name="Johnson J."/>
            <person name="Jones C.D."/>
            <person name="Jordan W.C."/>
            <person name="Karpen G.H."/>
            <person name="Kataoka E."/>
            <person name="Keightley P.D."/>
            <person name="Kheradpour P."/>
            <person name="Kirkness E.F."/>
            <person name="Koerich L.B."/>
            <person name="Kristiansen K."/>
            <person name="Kudrna D."/>
            <person name="Kulathinal R.J."/>
            <person name="Kumar S."/>
            <person name="Kwok R."/>
            <person name="Lander E."/>
            <person name="Langley C.H."/>
            <person name="Lapoint R."/>
            <person name="Lazzaro B.P."/>
            <person name="Lee S.J."/>
            <person name="Levesque L."/>
            <person name="Li R."/>
            <person name="Lin C.F."/>
            <person name="Lin M.F."/>
            <person name="Lindblad-Toh K."/>
            <person name="Llopart A."/>
            <person name="Long M."/>
            <person name="Low L."/>
            <person name="Lozovsky E."/>
            <person name="Lu J."/>
            <person name="Luo M."/>
            <person name="Machado C.A."/>
            <person name="Makalowski W."/>
            <person name="Marzo M."/>
            <person name="Matsuda M."/>
            <person name="Matzkin L."/>
            <person name="McAllister B."/>
            <person name="McBride C.S."/>
            <person name="McKernan B."/>
            <person name="McKernan K."/>
            <person name="Mendez-Lago M."/>
            <person name="Minx P."/>
            <person name="Mollenhauer M.U."/>
            <person name="Montooth K."/>
            <person name="Mount S.M."/>
            <person name="Mu X."/>
            <person name="Myers E."/>
            <person name="Negre B."/>
            <person name="Newfeld S."/>
            <person name="Nielsen R."/>
            <person name="Noor M.A."/>
            <person name="O'Grady P."/>
            <person name="Pachter L."/>
            <person name="Papaceit M."/>
            <person name="Parisi M.J."/>
            <person name="Parisi M."/>
            <person name="Parts L."/>
            <person name="Pedersen J.S."/>
            <person name="Pesole G."/>
            <person name="Phillippy A.M."/>
            <person name="Ponting C.P."/>
            <person name="Pop M."/>
            <person name="Porcelli D."/>
            <person name="Powell J.R."/>
            <person name="Prohaska S."/>
            <person name="Pruitt K."/>
            <person name="Puig M."/>
            <person name="Quesneville H."/>
            <person name="Ram K.R."/>
            <person name="Rand D."/>
            <person name="Rasmussen M.D."/>
            <person name="Reed L.K."/>
            <person name="Reenan R."/>
            <person name="Reily A."/>
            <person name="Remington K.A."/>
            <person name="Rieger T.T."/>
            <person name="Ritchie M.G."/>
            <person name="Robin C."/>
            <person name="Rogers Y.H."/>
            <person name="Rohde C."/>
            <person name="Rozas J."/>
            <person name="Rubenfield M.J."/>
            <person name="Ruiz A."/>
            <person name="Russo S."/>
            <person name="Salzberg S.L."/>
            <person name="Sanchez-Gracia A."/>
            <person name="Saranga D.J."/>
            <person name="Sato H."/>
            <person name="Schaeffer S.W."/>
            <person name="Schatz M.C."/>
            <person name="Schlenke T."/>
            <person name="Schwartz R."/>
            <person name="Segarra C."/>
            <person name="Singh R.S."/>
            <person name="Sirot L."/>
            <person name="Sirota M."/>
            <person name="Sisneros N.B."/>
            <person name="Smith C.D."/>
            <person name="Smith T.F."/>
            <person name="Spieth J."/>
            <person name="Stage D.E."/>
            <person name="Stark A."/>
            <person name="Stephan W."/>
            <person name="Strausberg R.L."/>
            <person name="Strempel S."/>
            <person name="Sturgill D."/>
            <person name="Sutton G."/>
            <person name="Sutton G.G."/>
            <person name="Tao W."/>
            <person name="Teichmann S."/>
            <person name="Tobari Y.N."/>
            <person name="Tomimura Y."/>
            <person name="Tsolas J.M."/>
            <person name="Valente V.L."/>
            <person name="Venter E."/>
            <person name="Venter J.C."/>
            <person name="Vicario S."/>
            <person name="Vieira F.G."/>
            <person name="Vilella A.J."/>
            <person name="Villasante A."/>
            <person name="Walenz B."/>
            <person name="Wang J."/>
            <person name="Wasserman M."/>
            <person name="Watts T."/>
            <person name="Wilson D."/>
            <person name="Wilson R.K."/>
            <person name="Wing R.A."/>
            <person name="Wolfner M.F."/>
            <person name="Wong A."/>
            <person name="Wong G.K."/>
            <person name="Wu C.I."/>
            <person name="Wu G."/>
            <person name="Yamamoto D."/>
            <person name="Yang H.P."/>
            <person name="Yang S.P."/>
            <person name="Yorke J.A."/>
            <person name="Yoshida K."/>
            <person name="Zdobnov E."/>
            <person name="Zhang P."/>
            <person name="Zhang Y."/>
            <person name="Zimin A.V."/>
            <person name="Baldwin J."/>
            <person name="Abdouelleil A."/>
            <person name="Abdulkadir J."/>
            <person name="Abebe A."/>
            <person name="Abera B."/>
            <person name="Abreu J."/>
            <person name="Acer S.C."/>
            <person name="Aftuck L."/>
            <person name="Alexander A."/>
            <person name="An P."/>
            <person name="Anderson E."/>
            <person name="Anderson S."/>
            <person name="Arachi H."/>
            <person name="Azer M."/>
            <person name="Bachantsang P."/>
            <person name="Barry A."/>
            <person name="Bayul T."/>
            <person name="Berlin A."/>
            <person name="Bessette D."/>
            <person name="Bloom T."/>
            <person name="Blye J."/>
            <person name="Boguslavskiy L."/>
            <person name="Bonnet C."/>
            <person name="Boukhgalter B."/>
            <person name="Bourzgui I."/>
            <person name="Brown A."/>
            <person name="Cahill P."/>
            <person name="Channer S."/>
            <person name="Cheshatsang Y."/>
            <person name="Chuda L."/>
            <person name="Citroen M."/>
            <person name="Collymore A."/>
            <person name="Cooke P."/>
            <person name="Costello M."/>
            <person name="D'Aco K."/>
            <person name="Daza R."/>
            <person name="De Haan G."/>
            <person name="DeGray S."/>
            <person name="DeMaso C."/>
            <person name="Dhargay N."/>
            <person name="Dooley K."/>
            <person name="Dooley E."/>
            <person name="Doricent M."/>
            <person name="Dorje P."/>
            <person name="Dorjee K."/>
            <person name="Dupes A."/>
            <person name="Elong R."/>
            <person name="Falk J."/>
            <person name="Farina A."/>
            <person name="Faro S."/>
            <person name="Ferguson D."/>
            <person name="Fisher S."/>
            <person name="Foley C.D."/>
            <person name="Franke A."/>
            <person name="Friedrich D."/>
            <person name="Gadbois L."/>
            <person name="Gearin G."/>
            <person name="Gearin C.R."/>
            <person name="Giannoukos G."/>
            <person name="Goode T."/>
            <person name="Graham J."/>
            <person name="Grandbois E."/>
            <person name="Grewal S."/>
            <person name="Gyaltsen K."/>
            <person name="Hafez N."/>
            <person name="Hagos B."/>
            <person name="Hall J."/>
            <person name="Henson C."/>
            <person name="Hollinger A."/>
            <person name="Honan T."/>
            <person name="Huard M.D."/>
            <person name="Hughes L."/>
            <person name="Hurhula B."/>
            <person name="Husby M.E."/>
            <person name="Kamat A."/>
            <person name="Kanga B."/>
            <person name="Kashin S."/>
            <person name="Khazanovich D."/>
            <person name="Kisner P."/>
            <person name="Lance K."/>
            <person name="Lara M."/>
            <person name="Lee W."/>
            <person name="Lennon N."/>
            <person name="Letendre F."/>
            <person name="LeVine R."/>
            <person name="Lipovsky A."/>
            <person name="Liu X."/>
            <person name="Liu J."/>
            <person name="Liu S."/>
            <person name="Lokyitsang T."/>
            <person name="Lokyitsang Y."/>
            <person name="Lubonja R."/>
            <person name="Lui A."/>
            <person name="MacDonald P."/>
            <person name="Magnisalis V."/>
            <person name="Maru K."/>
            <person name="Matthews C."/>
            <person name="McCusker W."/>
            <person name="McDonough S."/>
            <person name="Mehta T."/>
            <person name="Meldrim J."/>
            <person name="Meneus L."/>
            <person name="Mihai O."/>
            <person name="Mihalev A."/>
            <person name="Mihova T."/>
            <person name="Mittelman R."/>
            <person name="Mlenga V."/>
            <person name="Montmayeur A."/>
            <person name="Mulrain L."/>
            <person name="Navidi A."/>
            <person name="Naylor J."/>
            <person name="Negash T."/>
            <person name="Nguyen T."/>
            <person name="Nguyen N."/>
            <person name="Nicol R."/>
            <person name="Norbu C."/>
            <person name="Norbu N."/>
            <person name="Novod N."/>
            <person name="O'Neill B."/>
            <person name="Osman S."/>
            <person name="Markiewicz E."/>
            <person name="Oyono O.L."/>
            <person name="Patti C."/>
            <person name="Phunkhang P."/>
            <person name="Pierre F."/>
            <person name="Priest M."/>
            <person name="Raghuraman S."/>
            <person name="Rege F."/>
            <person name="Reyes R."/>
            <person name="Rise C."/>
            <person name="Rogov P."/>
            <person name="Ross K."/>
            <person name="Ryan E."/>
            <person name="Settipalli S."/>
            <person name="Shea T."/>
            <person name="Sherpa N."/>
            <person name="Shi L."/>
            <person name="Shih D."/>
            <person name="Sparrow T."/>
            <person name="Spaulding J."/>
            <person name="Stalker J."/>
            <person name="Stange-Thomann N."/>
            <person name="Stavropoulos S."/>
            <person name="Stone C."/>
            <person name="Strader C."/>
            <person name="Tesfaye S."/>
            <person name="Thomson T."/>
            <person name="Thoulutsang Y."/>
            <person name="Thoulutsang D."/>
            <person name="Topham K."/>
            <person name="Topping I."/>
            <person name="Tsamla T."/>
            <person name="Vassiliev H."/>
            <person name="Vo A."/>
            <person name="Wangchuk T."/>
            <person name="Wangdi T."/>
            <person name="Weiand M."/>
            <person name="Wilkinson J."/>
            <person name="Wilson A."/>
            <person name="Yadav S."/>
            <person name="Young G."/>
            <person name="Yu Q."/>
            <person name="Zembek L."/>
            <person name="Zhong D."/>
            <person name="Zimmer A."/>
            <person name="Zwirko Z."/>
            <person name="Jaffe D.B."/>
            <person name="Alvarez P."/>
            <person name="Brockman W."/>
            <person name="Butler J."/>
            <person name="Chin C."/>
            <person name="Gnerre S."/>
            <person name="Grabherr M."/>
            <person name="Kleber M."/>
            <person name="Mauceli E."/>
            <person name="MacCallum I."/>
        </authorList>
    </citation>
    <scope>NUCLEOTIDE SEQUENCE [LARGE SCALE GENOMIC DNA]</scope>
    <source>
        <strain evidence="16">MSH-3 / Tucson 14011-0111.49</strain>
    </source>
</reference>
<evidence type="ECO:0000256" key="6">
    <source>
        <dbReference type="ARBA" id="ARBA00022737"/>
    </source>
</evidence>
<comment type="catalytic activity">
    <reaction evidence="10">
        <text>L-threonyl-[protein] + ATP = O-phospho-L-threonyl-[protein] + ADP + H(+)</text>
        <dbReference type="Rhea" id="RHEA:46608"/>
        <dbReference type="Rhea" id="RHEA-COMP:11060"/>
        <dbReference type="Rhea" id="RHEA-COMP:11605"/>
        <dbReference type="ChEBI" id="CHEBI:15378"/>
        <dbReference type="ChEBI" id="CHEBI:30013"/>
        <dbReference type="ChEBI" id="CHEBI:30616"/>
        <dbReference type="ChEBI" id="CHEBI:61977"/>
        <dbReference type="ChEBI" id="CHEBI:456216"/>
        <dbReference type="EC" id="2.7.11.1"/>
    </reaction>
</comment>
<evidence type="ECO:0000313" key="16">
    <source>
        <dbReference type="Proteomes" id="UP000008744"/>
    </source>
</evidence>
<feature type="binding site" evidence="12">
    <location>
        <position position="69"/>
    </location>
    <ligand>
        <name>ATP</name>
        <dbReference type="ChEBI" id="CHEBI:30616"/>
    </ligand>
</feature>
<dbReference type="SMR" id="B4GU64"/>
<dbReference type="PROSITE" id="PS50011">
    <property type="entry name" value="PROTEIN_KINASE_DOM"/>
    <property type="match status" value="2"/>
</dbReference>
<dbReference type="STRING" id="7234.B4GU64"/>
<dbReference type="GO" id="GO:0005524">
    <property type="term" value="F:ATP binding"/>
    <property type="evidence" value="ECO:0007669"/>
    <property type="project" value="UniProtKB-UniRule"/>
</dbReference>
<dbReference type="InterPro" id="IPR011009">
    <property type="entry name" value="Kinase-like_dom_sf"/>
</dbReference>
<gene>
    <name evidence="15" type="primary">Dper\GL25406</name>
    <name evidence="15" type="ORF">Dper_GL25406</name>
</gene>
<dbReference type="Pfam" id="PF00069">
    <property type="entry name" value="Pkinase"/>
    <property type="match status" value="2"/>
</dbReference>
<sequence>MSLRLSNVSEHRKLEIITDLSFYGTPFHDQAVGPNDFQILQLLGSGAFGRVFLVRKLTRSDVGALYAMKVLNKTDVVREWCTADHTRTERVAMQVVNRSPFMARLPYPFQSSSKLYLVMDFAIGGELFTHLIQQGPFDEARARFYIAELVLALEEVHRLGIVYRDIKLENILLDADGHVVLTDFGLSKFLTPANAYRANSFCGTMEYIAPEMIQSRPKGYDYAVDWWSLGVLTFELLIGEPPFGSKLGNRQIVRRIQECQPLIPESICPIAKDFLLRTLEKDPMYRLGGNDRGAREVKEHAFFHGINWSAVRAKLYAAPFKPTLTADDDVQNFSTEFTDQRPEDPECEAPTSSGQLFRGYTYVAPEHVAPLQWEAQFQVEYCNSGVHNIPPKPRGLELGSHVTSGAYGRCHIAVDGPTNMIFMAKVVPLSKFRVSEVDALISCALDSSGLRKHTNIATYYQTFRDKCDVWILTKFLYNSTFQSWKDSPRYTVDYASPELLSDLHLVTYSPAVDVYSLGAMLYTMLVGHAPFRRDQADHVDHSFNAHVLLKMRIQLESFNQQSERWLSASSAFKQLVIWCLQRSPVDRPSLEEILASEWMSAAAISD</sequence>
<dbReference type="Pfam" id="PF00433">
    <property type="entry name" value="Pkinase_C"/>
    <property type="match status" value="1"/>
</dbReference>
<dbReference type="InterPro" id="IPR000961">
    <property type="entry name" value="AGC-kinase_C"/>
</dbReference>
<dbReference type="PROSITE" id="PS51285">
    <property type="entry name" value="AGC_KINASE_CTER"/>
    <property type="match status" value="1"/>
</dbReference>
<dbReference type="eggNOG" id="KOG0603">
    <property type="taxonomic scope" value="Eukaryota"/>
</dbReference>
<evidence type="ECO:0000256" key="1">
    <source>
        <dbReference type="ARBA" id="ARBA00001946"/>
    </source>
</evidence>
<keyword evidence="5" id="KW-0808">Transferase</keyword>
<evidence type="ECO:0000256" key="4">
    <source>
        <dbReference type="ARBA" id="ARBA00022553"/>
    </source>
</evidence>
<dbReference type="EC" id="2.7.11.1" evidence="2"/>
<keyword evidence="6" id="KW-0677">Repeat</keyword>
<dbReference type="Gene3D" id="3.30.200.20">
    <property type="entry name" value="Phosphorylase Kinase, domain 1"/>
    <property type="match status" value="2"/>
</dbReference>
<dbReference type="FunFam" id="1.10.510.10:FF:000109">
    <property type="entry name" value="Ribosomal protein S6 kinase"/>
    <property type="match status" value="1"/>
</dbReference>
<dbReference type="InterPro" id="IPR017441">
    <property type="entry name" value="Protein_kinase_ATP_BS"/>
</dbReference>
<protein>
    <recommendedName>
        <fullName evidence="2">non-specific serine/threonine protein kinase</fullName>
        <ecNumber evidence="2">2.7.11.1</ecNumber>
    </recommendedName>
</protein>
<comment type="catalytic activity">
    <reaction evidence="11">
        <text>L-seryl-[protein] + ATP = O-phospho-L-seryl-[protein] + ADP + H(+)</text>
        <dbReference type="Rhea" id="RHEA:17989"/>
        <dbReference type="Rhea" id="RHEA-COMP:9863"/>
        <dbReference type="Rhea" id="RHEA-COMP:11604"/>
        <dbReference type="ChEBI" id="CHEBI:15378"/>
        <dbReference type="ChEBI" id="CHEBI:29999"/>
        <dbReference type="ChEBI" id="CHEBI:30616"/>
        <dbReference type="ChEBI" id="CHEBI:83421"/>
        <dbReference type="ChEBI" id="CHEBI:456216"/>
        <dbReference type="EC" id="2.7.11.1"/>
    </reaction>
</comment>
<dbReference type="HOGENOM" id="CLU_000288_58_0_1"/>
<organism evidence="16">
    <name type="scientific">Drosophila persimilis</name>
    <name type="common">Fruit fly</name>
    <dbReference type="NCBI Taxonomy" id="7234"/>
    <lineage>
        <taxon>Eukaryota</taxon>
        <taxon>Metazoa</taxon>
        <taxon>Ecdysozoa</taxon>
        <taxon>Arthropoda</taxon>
        <taxon>Hexapoda</taxon>
        <taxon>Insecta</taxon>
        <taxon>Pterygota</taxon>
        <taxon>Neoptera</taxon>
        <taxon>Endopterygota</taxon>
        <taxon>Diptera</taxon>
        <taxon>Brachycera</taxon>
        <taxon>Muscomorpha</taxon>
        <taxon>Ephydroidea</taxon>
        <taxon>Drosophilidae</taxon>
        <taxon>Drosophila</taxon>
        <taxon>Sophophora</taxon>
    </lineage>
</organism>
<feature type="domain" description="Protein kinase" evidence="13">
    <location>
        <begin position="309"/>
        <end position="599"/>
    </location>
</feature>
<dbReference type="EMBL" id="CH479191">
    <property type="protein sequence ID" value="EDW26147.1"/>
    <property type="molecule type" value="Genomic_DNA"/>
</dbReference>
<evidence type="ECO:0000256" key="11">
    <source>
        <dbReference type="ARBA" id="ARBA00048679"/>
    </source>
</evidence>
<dbReference type="GO" id="GO:0004674">
    <property type="term" value="F:protein serine/threonine kinase activity"/>
    <property type="evidence" value="ECO:0007669"/>
    <property type="project" value="UniProtKB-KW"/>
</dbReference>
<dbReference type="OMA" id="RANSFCG"/>
<dbReference type="GO" id="GO:0106310">
    <property type="term" value="F:protein serine kinase activity"/>
    <property type="evidence" value="ECO:0007669"/>
    <property type="project" value="RHEA"/>
</dbReference>
<evidence type="ECO:0000259" key="14">
    <source>
        <dbReference type="PROSITE" id="PS51285"/>
    </source>
</evidence>
<dbReference type="PhylomeDB" id="B4GU64"/>
<evidence type="ECO:0000256" key="3">
    <source>
        <dbReference type="ARBA" id="ARBA00022527"/>
    </source>
</evidence>
<keyword evidence="7 12" id="KW-0547">Nucleotide-binding</keyword>
<dbReference type="SUPFAM" id="SSF56112">
    <property type="entry name" value="Protein kinase-like (PK-like)"/>
    <property type="match status" value="2"/>
</dbReference>
<dbReference type="SMART" id="SM00220">
    <property type="entry name" value="S_TKc"/>
    <property type="match status" value="2"/>
</dbReference>
<accession>B4GU64</accession>